<accession>A0A310SDR5</accession>
<feature type="compositionally biased region" description="Basic and acidic residues" evidence="1">
    <location>
        <begin position="380"/>
        <end position="392"/>
    </location>
</feature>
<evidence type="ECO:0000256" key="1">
    <source>
        <dbReference type="SAM" id="MobiDB-lite"/>
    </source>
</evidence>
<feature type="compositionally biased region" description="Basic and acidic residues" evidence="1">
    <location>
        <begin position="289"/>
        <end position="313"/>
    </location>
</feature>
<dbReference type="Proteomes" id="UP000250275">
    <property type="component" value="Unassembled WGS sequence"/>
</dbReference>
<protein>
    <submittedName>
        <fullName evidence="2">Uncharacterized protein</fullName>
    </submittedName>
</protein>
<reference evidence="2 3" key="1">
    <citation type="submission" date="2015-07" db="EMBL/GenBank/DDBJ databases">
        <title>The genome of Eufriesea mexicana.</title>
        <authorList>
            <person name="Pan H."/>
            <person name="Kapheim K."/>
        </authorList>
    </citation>
    <scope>NUCLEOTIDE SEQUENCE [LARGE SCALE GENOMIC DNA]</scope>
    <source>
        <strain evidence="2">0111107269</strain>
        <tissue evidence="2">Whole body</tissue>
    </source>
</reference>
<dbReference type="OrthoDB" id="7609169at2759"/>
<dbReference type="EMBL" id="KQ768478">
    <property type="protein sequence ID" value="OAD53126.1"/>
    <property type="molecule type" value="Genomic_DNA"/>
</dbReference>
<feature type="compositionally biased region" description="Polar residues" evidence="1">
    <location>
        <begin position="278"/>
        <end position="288"/>
    </location>
</feature>
<feature type="compositionally biased region" description="Polar residues" evidence="1">
    <location>
        <begin position="360"/>
        <end position="375"/>
    </location>
</feature>
<name>A0A310SDR5_9HYME</name>
<feature type="region of interest" description="Disordered" evidence="1">
    <location>
        <begin position="275"/>
        <end position="316"/>
    </location>
</feature>
<proteinExistence type="predicted"/>
<evidence type="ECO:0000313" key="2">
    <source>
        <dbReference type="EMBL" id="OAD53126.1"/>
    </source>
</evidence>
<feature type="non-terminal residue" evidence="2">
    <location>
        <position position="409"/>
    </location>
</feature>
<dbReference type="AlphaFoldDB" id="A0A310SDR5"/>
<sequence length="409" mass="47611">MSSSSEKSQTRYIGSGHHKKRFNFCSTPVTGKGTILSSISISAVDTNSSSNLRSPERIREAPQFIENRLESPIFRPRGWKVKSPEKIIFEKSEEILPVKNLPLSHIGFTDSDDEQDSICLRREDVIKTYLGFRKEKRNKNDVRIDKCKQWLVNLSIPTDSSDLLWDNFVKNNHKSISKYLALPSNKEESPLNKHSEHFETHNHEEIATKAEKVNKLKFDGKFDIMRKYWNKSLKKWVQVYDIYDFPGAEDTEHETKRGRMTLNQYLQKCRDEKKNSIELGSSSSPTHQRSIEEEFRDLSSPDKEKRKTKRSFENYKFGSKKPKTIMENVSESELQRINKIRQFASRLNKMEKTPIANEISLPSTSKNKSDYTVSSLKRAHKEETNDREDSKKQKLLKKSKPTIKSIETL</sequence>
<gene>
    <name evidence="2" type="ORF">WN48_10755</name>
</gene>
<evidence type="ECO:0000313" key="3">
    <source>
        <dbReference type="Proteomes" id="UP000250275"/>
    </source>
</evidence>
<feature type="region of interest" description="Disordered" evidence="1">
    <location>
        <begin position="358"/>
        <end position="409"/>
    </location>
</feature>
<keyword evidence="3" id="KW-1185">Reference proteome</keyword>
<organism evidence="2 3">
    <name type="scientific">Eufriesea mexicana</name>
    <dbReference type="NCBI Taxonomy" id="516756"/>
    <lineage>
        <taxon>Eukaryota</taxon>
        <taxon>Metazoa</taxon>
        <taxon>Ecdysozoa</taxon>
        <taxon>Arthropoda</taxon>
        <taxon>Hexapoda</taxon>
        <taxon>Insecta</taxon>
        <taxon>Pterygota</taxon>
        <taxon>Neoptera</taxon>
        <taxon>Endopterygota</taxon>
        <taxon>Hymenoptera</taxon>
        <taxon>Apocrita</taxon>
        <taxon>Aculeata</taxon>
        <taxon>Apoidea</taxon>
        <taxon>Anthophila</taxon>
        <taxon>Apidae</taxon>
        <taxon>Eufriesea</taxon>
    </lineage>
</organism>